<evidence type="ECO:0000313" key="1">
    <source>
        <dbReference type="EMBL" id="MFB2893224.1"/>
    </source>
</evidence>
<dbReference type="Proteomes" id="UP001576784">
    <property type="component" value="Unassembled WGS sequence"/>
</dbReference>
<gene>
    <name evidence="1" type="ORF">ACE1CI_09955</name>
</gene>
<proteinExistence type="predicted"/>
<keyword evidence="2" id="KW-1185">Reference proteome</keyword>
<name>A0ABV4XQI9_9CYAN</name>
<dbReference type="EMBL" id="JBHFNR010000068">
    <property type="protein sequence ID" value="MFB2893224.1"/>
    <property type="molecule type" value="Genomic_DNA"/>
</dbReference>
<organism evidence="1 2">
    <name type="scientific">Floridaenema flaviceps BLCC-F50</name>
    <dbReference type="NCBI Taxonomy" id="3153642"/>
    <lineage>
        <taxon>Bacteria</taxon>
        <taxon>Bacillati</taxon>
        <taxon>Cyanobacteriota</taxon>
        <taxon>Cyanophyceae</taxon>
        <taxon>Oscillatoriophycideae</taxon>
        <taxon>Aerosakkonematales</taxon>
        <taxon>Aerosakkonemataceae</taxon>
        <taxon>Floridanema</taxon>
        <taxon>Floridanema flaviceps</taxon>
    </lineage>
</organism>
<comment type="caution">
    <text evidence="1">The sequence shown here is derived from an EMBL/GenBank/DDBJ whole genome shotgun (WGS) entry which is preliminary data.</text>
</comment>
<accession>A0ABV4XQI9</accession>
<protein>
    <submittedName>
        <fullName evidence="1">Uncharacterized protein</fullName>
    </submittedName>
</protein>
<sequence length="41" mass="4758">MRSLFSAKFRKGDRSFLCWWEKCDWAVFGYAIGLLAKNAIA</sequence>
<dbReference type="RefSeq" id="WP_413262888.1">
    <property type="nucleotide sequence ID" value="NZ_JBHFNR010000068.1"/>
</dbReference>
<evidence type="ECO:0000313" key="2">
    <source>
        <dbReference type="Proteomes" id="UP001576784"/>
    </source>
</evidence>
<reference evidence="1 2" key="1">
    <citation type="submission" date="2024-09" db="EMBL/GenBank/DDBJ databases">
        <title>Floridaenema gen nov. (Aerosakkonemataceae, Aerosakkonematales ord. nov., Cyanobacteria) from benthic tropical and subtropical fresh waters, with the description of four new species.</title>
        <authorList>
            <person name="Moretto J.A."/>
            <person name="Berthold D.E."/>
            <person name="Lefler F.W."/>
            <person name="Huang I.-S."/>
            <person name="Laughinghouse H. IV."/>
        </authorList>
    </citation>
    <scope>NUCLEOTIDE SEQUENCE [LARGE SCALE GENOMIC DNA]</scope>
    <source>
        <strain evidence="1 2">BLCC-F50</strain>
    </source>
</reference>